<feature type="region of interest" description="Disordered" evidence="1">
    <location>
        <begin position="103"/>
        <end position="197"/>
    </location>
</feature>
<dbReference type="EMBL" id="CADIKB010000043">
    <property type="protein sequence ID" value="CAB3731968.1"/>
    <property type="molecule type" value="Genomic_DNA"/>
</dbReference>
<name>A0A6J5CCT9_9BURK</name>
<accession>A0A6J5CCT9</accession>
<protein>
    <recommendedName>
        <fullName evidence="5">Conjugal transfer pilus assembly protein TraB</fullName>
    </recommendedName>
</protein>
<feature type="compositionally biased region" description="Low complexity" evidence="1">
    <location>
        <begin position="186"/>
        <end position="197"/>
    </location>
</feature>
<organism evidence="3 4">
    <name type="scientific">Paraburkholderia phenoliruptrix</name>
    <dbReference type="NCBI Taxonomy" id="252970"/>
    <lineage>
        <taxon>Bacteria</taxon>
        <taxon>Pseudomonadati</taxon>
        <taxon>Pseudomonadota</taxon>
        <taxon>Betaproteobacteria</taxon>
        <taxon>Burkholderiales</taxon>
        <taxon>Burkholderiaceae</taxon>
        <taxon>Paraburkholderia</taxon>
    </lineage>
</organism>
<evidence type="ECO:0000313" key="4">
    <source>
        <dbReference type="Proteomes" id="UP000494249"/>
    </source>
</evidence>
<dbReference type="InterPro" id="IPR005498">
    <property type="entry name" value="T4SS_VirB10/TraB/TrbI"/>
</dbReference>
<keyword evidence="2" id="KW-0472">Membrane</keyword>
<dbReference type="CDD" id="cd16430">
    <property type="entry name" value="TraB"/>
    <property type="match status" value="1"/>
</dbReference>
<feature type="compositionally biased region" description="Low complexity" evidence="1">
    <location>
        <begin position="151"/>
        <end position="171"/>
    </location>
</feature>
<evidence type="ECO:0000256" key="1">
    <source>
        <dbReference type="SAM" id="MobiDB-lite"/>
    </source>
</evidence>
<evidence type="ECO:0000313" key="3">
    <source>
        <dbReference type="EMBL" id="CAB3731968.1"/>
    </source>
</evidence>
<keyword evidence="2" id="KW-1133">Transmembrane helix</keyword>
<proteinExistence type="predicted"/>
<gene>
    <name evidence="3" type="ORF">LMG22037_05659</name>
</gene>
<dbReference type="Pfam" id="PF03743">
    <property type="entry name" value="TrbI"/>
    <property type="match status" value="1"/>
</dbReference>
<feature type="transmembrane region" description="Helical" evidence="2">
    <location>
        <begin position="20"/>
        <end position="37"/>
    </location>
</feature>
<sequence>MFDQLKRNWALMTPARQKRTVVVGTVTAFAVGAWIFSVKTTPPKPPSDHLAVNVVAPPQRNTDLADVNASVTALQRQISDFDHRLQSQQDQVDHRFDVLEAQQRGGASNSSSHGTAPTGTGASAQLPPPGTGDTITPPGSAPFPAGGQPRLNSLLPGAAGAGSTASPISPGRTGADSATTPDAEPADGIQIVGDDGDGAADAATGAVRTASAKAAEVPETFLPMGSIVTGFAINGGDFPTTRSAQRNPMPMLIRVKKDAILPNNQRASVKECFMMVSGNGELSTGRAQLRAERMSCVLKNKRVVEVAVDGYVVGEDGKPGLRGNLASKDGAVIANAMRVALIGAAGEGLATVVSNEASNIHSAGVNVQLGSNSNSGSQMSAPIGTAFQNIAQYYTDLAKEIVPVVEINPLRQVDVILVKGVSIPI</sequence>
<dbReference type="RefSeq" id="WP_051223946.1">
    <property type="nucleotide sequence ID" value="NZ_CADFGL010000041.1"/>
</dbReference>
<reference evidence="3 4" key="1">
    <citation type="submission" date="2020-04" db="EMBL/GenBank/DDBJ databases">
        <authorList>
            <person name="De Canck E."/>
        </authorList>
    </citation>
    <scope>NUCLEOTIDE SEQUENCE [LARGE SCALE GENOMIC DNA]</scope>
    <source>
        <strain evidence="3 4">LMG 22037</strain>
    </source>
</reference>
<keyword evidence="2" id="KW-0812">Transmembrane</keyword>
<evidence type="ECO:0008006" key="5">
    <source>
        <dbReference type="Google" id="ProtNLM"/>
    </source>
</evidence>
<feature type="compositionally biased region" description="Polar residues" evidence="1">
    <location>
        <begin position="105"/>
        <end position="123"/>
    </location>
</feature>
<dbReference type="Proteomes" id="UP000494249">
    <property type="component" value="Unassembled WGS sequence"/>
</dbReference>
<dbReference type="AlphaFoldDB" id="A0A6J5CCT9"/>
<evidence type="ECO:0000256" key="2">
    <source>
        <dbReference type="SAM" id="Phobius"/>
    </source>
</evidence>